<keyword evidence="3" id="KW-1185">Reference proteome</keyword>
<feature type="transmembrane region" description="Helical" evidence="1">
    <location>
        <begin position="157"/>
        <end position="177"/>
    </location>
</feature>
<keyword evidence="1" id="KW-1133">Transmembrane helix</keyword>
<dbReference type="RefSeq" id="WP_200555664.1">
    <property type="nucleotide sequence ID" value="NZ_JAEPES010000002.1"/>
</dbReference>
<feature type="transmembrane region" description="Helical" evidence="1">
    <location>
        <begin position="70"/>
        <end position="93"/>
    </location>
</feature>
<evidence type="ECO:0000256" key="1">
    <source>
        <dbReference type="SAM" id="Phobius"/>
    </source>
</evidence>
<evidence type="ECO:0008006" key="4">
    <source>
        <dbReference type="Google" id="ProtNLM"/>
    </source>
</evidence>
<comment type="caution">
    <text evidence="2">The sequence shown here is derived from an EMBL/GenBank/DDBJ whole genome shotgun (WGS) entry which is preliminary data.</text>
</comment>
<keyword evidence="1" id="KW-0472">Membrane</keyword>
<proteinExistence type="predicted"/>
<sequence length="259" mass="27466">MSNVMSHQQGQPVARTHTGRYVPDCKLWTGIAALVAAVTLLTEFLVRTALGPRPDLDDTKALAEFVTSTSTATLTIILCDTVLMGALIVFLAAFRQLVTRDHRELEWIGSIVFGAGLVFVAITLVGDSLEAGGALDTVGADAAPIAIRALTEGYMPIFGPMGAVLLAIVAASSGYATMASGALPRWTGWVAYVVAVLNVIAVPTIYGGTNDRDFYSVGGWGVAAFATFPWLAWVIVVGFVTIRDRRRIVETEHGVARVA</sequence>
<protein>
    <recommendedName>
        <fullName evidence="4">DUF4386 family protein</fullName>
    </recommendedName>
</protein>
<dbReference type="Proteomes" id="UP000636458">
    <property type="component" value="Unassembled WGS sequence"/>
</dbReference>
<feature type="transmembrane region" description="Helical" evidence="1">
    <location>
        <begin position="27"/>
        <end position="50"/>
    </location>
</feature>
<keyword evidence="1" id="KW-0812">Transmembrane</keyword>
<dbReference type="EMBL" id="JAEPES010000002">
    <property type="protein sequence ID" value="MBK4347305.1"/>
    <property type="molecule type" value="Genomic_DNA"/>
</dbReference>
<feature type="transmembrane region" description="Helical" evidence="1">
    <location>
        <begin position="189"/>
        <end position="208"/>
    </location>
</feature>
<accession>A0A934SL23</accession>
<feature type="transmembrane region" description="Helical" evidence="1">
    <location>
        <begin position="105"/>
        <end position="125"/>
    </location>
</feature>
<evidence type="ECO:0000313" key="3">
    <source>
        <dbReference type="Proteomes" id="UP000636458"/>
    </source>
</evidence>
<feature type="transmembrane region" description="Helical" evidence="1">
    <location>
        <begin position="220"/>
        <end position="242"/>
    </location>
</feature>
<evidence type="ECO:0000313" key="2">
    <source>
        <dbReference type="EMBL" id="MBK4347305.1"/>
    </source>
</evidence>
<organism evidence="2 3">
    <name type="scientific">Lacisediminihabitans changchengi</name>
    <dbReference type="NCBI Taxonomy" id="2787634"/>
    <lineage>
        <taxon>Bacteria</taxon>
        <taxon>Bacillati</taxon>
        <taxon>Actinomycetota</taxon>
        <taxon>Actinomycetes</taxon>
        <taxon>Micrococcales</taxon>
        <taxon>Microbacteriaceae</taxon>
        <taxon>Lacisediminihabitans</taxon>
    </lineage>
</organism>
<dbReference type="AlphaFoldDB" id="A0A934SL23"/>
<reference evidence="2" key="1">
    <citation type="submission" date="2021-01" db="EMBL/GenBank/DDBJ databases">
        <title>Lacisediminihabitans sp. nov. strain G11-30, isolated from Antarctic Soil.</title>
        <authorList>
            <person name="Li J."/>
        </authorList>
    </citation>
    <scope>NUCLEOTIDE SEQUENCE</scope>
    <source>
        <strain evidence="2">G11-30</strain>
    </source>
</reference>
<gene>
    <name evidence="2" type="ORF">IV501_06635</name>
</gene>
<name>A0A934SL23_9MICO</name>